<comment type="function">
    <text evidence="1">Involved in auxin transport. Regulator of the auxin signaling pathway.</text>
</comment>
<keyword evidence="7" id="KW-0927">Auxin signaling pathway</keyword>
<evidence type="ECO:0000313" key="10">
    <source>
        <dbReference type="Proteomes" id="UP001396334"/>
    </source>
</evidence>
<evidence type="ECO:0000313" key="9">
    <source>
        <dbReference type="EMBL" id="KAK9032304.1"/>
    </source>
</evidence>
<evidence type="ECO:0000256" key="1">
    <source>
        <dbReference type="ARBA" id="ARBA00002281"/>
    </source>
</evidence>
<reference evidence="9 10" key="1">
    <citation type="journal article" date="2024" name="G3 (Bethesda)">
        <title>Genome assembly of Hibiscus sabdariffa L. provides insights into metabolisms of medicinal natural products.</title>
        <authorList>
            <person name="Kim T."/>
        </authorList>
    </citation>
    <scope>NUCLEOTIDE SEQUENCE [LARGE SCALE GENOMIC DNA]</scope>
    <source>
        <strain evidence="9">TK-2024</strain>
        <tissue evidence="9">Old leaves</tissue>
    </source>
</reference>
<evidence type="ECO:0000256" key="6">
    <source>
        <dbReference type="ARBA" id="ARBA00023136"/>
    </source>
</evidence>
<keyword evidence="6" id="KW-0472">Membrane</keyword>
<feature type="compositionally biased region" description="Low complexity" evidence="8">
    <location>
        <begin position="191"/>
        <end position="212"/>
    </location>
</feature>
<keyword evidence="4" id="KW-0813">Transport</keyword>
<evidence type="ECO:0000256" key="3">
    <source>
        <dbReference type="ARBA" id="ARBA00010067"/>
    </source>
</evidence>
<dbReference type="PANTHER" id="PTHR33541:SF12">
    <property type="entry name" value="PROTEIN BIG GRAIN 1-LIKE A"/>
    <property type="match status" value="1"/>
</dbReference>
<comment type="similarity">
    <text evidence="3">Belongs to the BIG GRAIN 1 (BG1) plant protein family.</text>
</comment>
<organism evidence="9 10">
    <name type="scientific">Hibiscus sabdariffa</name>
    <name type="common">roselle</name>
    <dbReference type="NCBI Taxonomy" id="183260"/>
    <lineage>
        <taxon>Eukaryota</taxon>
        <taxon>Viridiplantae</taxon>
        <taxon>Streptophyta</taxon>
        <taxon>Embryophyta</taxon>
        <taxon>Tracheophyta</taxon>
        <taxon>Spermatophyta</taxon>
        <taxon>Magnoliopsida</taxon>
        <taxon>eudicotyledons</taxon>
        <taxon>Gunneridae</taxon>
        <taxon>Pentapetalae</taxon>
        <taxon>rosids</taxon>
        <taxon>malvids</taxon>
        <taxon>Malvales</taxon>
        <taxon>Malvaceae</taxon>
        <taxon>Malvoideae</taxon>
        <taxon>Hibiscus</taxon>
    </lineage>
</organism>
<dbReference type="PANTHER" id="PTHR33541">
    <property type="entry name" value="PROTEIN BIG GRAIN 1-LIKE A-RELATED"/>
    <property type="match status" value="1"/>
</dbReference>
<keyword evidence="5" id="KW-1003">Cell membrane</keyword>
<evidence type="ECO:0000256" key="2">
    <source>
        <dbReference type="ARBA" id="ARBA00004236"/>
    </source>
</evidence>
<accession>A0ABR2T509</accession>
<evidence type="ECO:0008006" key="11">
    <source>
        <dbReference type="Google" id="ProtNLM"/>
    </source>
</evidence>
<comment type="subcellular location">
    <subcellularLocation>
        <location evidence="2">Cell membrane</location>
    </subcellularLocation>
</comment>
<comment type="caution">
    <text evidence="9">The sequence shown here is derived from an EMBL/GenBank/DDBJ whole genome shotgun (WGS) entry which is preliminary data.</text>
</comment>
<evidence type="ECO:0000256" key="5">
    <source>
        <dbReference type="ARBA" id="ARBA00022475"/>
    </source>
</evidence>
<evidence type="ECO:0000256" key="7">
    <source>
        <dbReference type="ARBA" id="ARBA00023294"/>
    </source>
</evidence>
<feature type="compositionally biased region" description="Polar residues" evidence="8">
    <location>
        <begin position="220"/>
        <end position="243"/>
    </location>
</feature>
<feature type="compositionally biased region" description="Basic and acidic residues" evidence="8">
    <location>
        <begin position="1"/>
        <end position="14"/>
    </location>
</feature>
<protein>
    <recommendedName>
        <fullName evidence="11">Protein BIG GRAIN 1-like B</fullName>
    </recommendedName>
</protein>
<evidence type="ECO:0000256" key="4">
    <source>
        <dbReference type="ARBA" id="ARBA00022448"/>
    </source>
</evidence>
<dbReference type="EMBL" id="JBBPBN010000009">
    <property type="protein sequence ID" value="KAK9032304.1"/>
    <property type="molecule type" value="Genomic_DNA"/>
</dbReference>
<keyword evidence="10" id="KW-1185">Reference proteome</keyword>
<dbReference type="InterPro" id="IPR039621">
    <property type="entry name" value="BG1-like"/>
</dbReference>
<dbReference type="Proteomes" id="UP001396334">
    <property type="component" value="Unassembled WGS sequence"/>
</dbReference>
<feature type="region of interest" description="Disordered" evidence="8">
    <location>
        <begin position="191"/>
        <end position="246"/>
    </location>
</feature>
<evidence type="ECO:0000256" key="8">
    <source>
        <dbReference type="SAM" id="MobiDB-lite"/>
    </source>
</evidence>
<sequence>MFRFEKTPMREERYRHKRDNPSFSSSLLDQICRSIDDHDGVGHGHAKNEDNLKFCKGTMQKTACLAEKKHVKREFNNKSLDNDVVFFSSSSSSSDSSYGGFSSSDTESLYGSKTKAPSFVPSRPKPVVRASMSARPEKPLFYEQRQFHHQAFDDHTPKSRAMKIYGNLKKMKQPISPGARLASFINSLFTTGNNNNNAKNTKSKNSSSSSTSRYDDDVSATRSSVSRSCLSKNTPPTGENSHNGVKRRVRFCPVSVAAGEENRLSEQKYTYEQQGSRLLPVSVPTAWKIGKSPSRKCGDEVKNQMTEKSRRVQEIAREFLKEYHQNQNQNQMKTRFHKDKYDDNDNNDAASDSSSDLFELDHHVLMGNDRYREELPVYETTHLETNRAIANGLLL</sequence>
<proteinExistence type="inferred from homology"/>
<name>A0ABR2T509_9ROSI</name>
<feature type="region of interest" description="Disordered" evidence="8">
    <location>
        <begin position="1"/>
        <end position="24"/>
    </location>
</feature>
<gene>
    <name evidence="9" type="ORF">V6N11_056575</name>
</gene>